<gene>
    <name evidence="2" type="ORF">GTQ38_03975</name>
</gene>
<dbReference type="SUPFAM" id="SSF54427">
    <property type="entry name" value="NTF2-like"/>
    <property type="match status" value="2"/>
</dbReference>
<feature type="signal peptide" evidence="1">
    <location>
        <begin position="1"/>
        <end position="18"/>
    </location>
</feature>
<evidence type="ECO:0000313" key="2">
    <source>
        <dbReference type="EMBL" id="NAS11144.1"/>
    </source>
</evidence>
<organism evidence="2 3">
    <name type="scientific">Poritiphilus flavus</name>
    <dbReference type="NCBI Taxonomy" id="2697053"/>
    <lineage>
        <taxon>Bacteria</taxon>
        <taxon>Pseudomonadati</taxon>
        <taxon>Bacteroidota</taxon>
        <taxon>Flavobacteriia</taxon>
        <taxon>Flavobacteriales</taxon>
        <taxon>Flavobacteriaceae</taxon>
        <taxon>Poritiphilus</taxon>
    </lineage>
</organism>
<comment type="caution">
    <text evidence="2">The sequence shown here is derived from an EMBL/GenBank/DDBJ whole genome shotgun (WGS) entry which is preliminary data.</text>
</comment>
<dbReference type="InterPro" id="IPR032710">
    <property type="entry name" value="NTF2-like_dom_sf"/>
</dbReference>
<evidence type="ECO:0000256" key="1">
    <source>
        <dbReference type="SAM" id="SignalP"/>
    </source>
</evidence>
<dbReference type="Gene3D" id="3.10.450.50">
    <property type="match status" value="2"/>
</dbReference>
<name>A0A6L9E938_9FLAO</name>
<reference evidence="2 3" key="1">
    <citation type="submission" date="2020-01" db="EMBL/GenBank/DDBJ databases">
        <title>Bacteria diversity of Porities sp.</title>
        <authorList>
            <person name="Wang G."/>
        </authorList>
    </citation>
    <scope>NUCLEOTIDE SEQUENCE [LARGE SCALE GENOMIC DNA]</scope>
    <source>
        <strain evidence="2 3">R33</strain>
    </source>
</reference>
<keyword evidence="3" id="KW-1185">Reference proteome</keyword>
<evidence type="ECO:0000313" key="3">
    <source>
        <dbReference type="Proteomes" id="UP000475249"/>
    </source>
</evidence>
<dbReference type="Proteomes" id="UP000475249">
    <property type="component" value="Unassembled WGS sequence"/>
</dbReference>
<proteinExistence type="predicted"/>
<accession>A0A6L9E938</accession>
<dbReference type="RefSeq" id="WP_161434190.1">
    <property type="nucleotide sequence ID" value="NZ_WXYO01000002.1"/>
</dbReference>
<dbReference type="EMBL" id="WXYO01000002">
    <property type="protein sequence ID" value="NAS11144.1"/>
    <property type="molecule type" value="Genomic_DNA"/>
</dbReference>
<feature type="chain" id="PRO_5026791176" evidence="1">
    <location>
        <begin position="19"/>
        <end position="463"/>
    </location>
</feature>
<sequence length="463" mass="54494">MKTLTLIFCFWSFGVALAQRTAIEFELNGKPSHEQLMDSIEISKNPFTRFMGEWTLKDDRWIQNWGDKTDTIRIANHHTVSRQLNTQNSLLSIIDGPEPNGHIFWSYNPNTKEVSHLSSFGTIRAGVGQGTFDEKGDLSLKIRFEGEPNNTYRIYHYSWISKDSYNMRSIQYDNNHRPTGLFYEGTFNRIRQGFNTDRERKVFFDALKNQNEDDLRNYIHPNGIFMLEYQKTLKGHEQILAYYEKVFDEYKIVALNPLIEEVIELPGYKIEIGLFSQKIKSPRLKEPFQQNGKFWCIWKETTGGYKLYAYAQGYHRELTQEEYVVVDKGIVPANNGNLELRAYAAYGEKAIKNWDAQMRIDLYAEDAIFYPFADKAKVGLEVLKPYLKDYHKGDVEIDHIKVLPYEYVYLEDHILEYSLFEVDWRFKENSGTNEGKGIRLWKRQPDNSLKIYRHIGLHNQIER</sequence>
<keyword evidence="1" id="KW-0732">Signal</keyword>
<protein>
    <submittedName>
        <fullName evidence="2">Uncharacterized protein</fullName>
    </submittedName>
</protein>
<dbReference type="AlphaFoldDB" id="A0A6L9E938"/>